<dbReference type="OrthoDB" id="61042at2759"/>
<gene>
    <name evidence="6" type="ORF">SDRG_04055</name>
</gene>
<protein>
    <recommendedName>
        <fullName evidence="8">Peptidase E</fullName>
    </recommendedName>
</protein>
<evidence type="ECO:0000256" key="3">
    <source>
        <dbReference type="ARBA" id="ARBA00022801"/>
    </source>
</evidence>
<dbReference type="EMBL" id="JH767141">
    <property type="protein sequence ID" value="EQC38338.1"/>
    <property type="molecule type" value="Genomic_DNA"/>
</dbReference>
<evidence type="ECO:0000256" key="5">
    <source>
        <dbReference type="SAM" id="MobiDB-lite"/>
    </source>
</evidence>
<keyword evidence="4" id="KW-0720">Serine protease</keyword>
<dbReference type="GO" id="GO:0006508">
    <property type="term" value="P:proteolysis"/>
    <property type="evidence" value="ECO:0007669"/>
    <property type="project" value="UniProtKB-KW"/>
</dbReference>
<dbReference type="Pfam" id="PF03575">
    <property type="entry name" value="Peptidase_S51"/>
    <property type="match status" value="1"/>
</dbReference>
<dbReference type="CDD" id="cd03146">
    <property type="entry name" value="GAT1_Peptidase_E"/>
    <property type="match status" value="1"/>
</dbReference>
<reference evidence="6 7" key="1">
    <citation type="submission" date="2012-04" db="EMBL/GenBank/DDBJ databases">
        <title>The Genome Sequence of Saprolegnia declina VS20.</title>
        <authorList>
            <consortium name="The Broad Institute Genome Sequencing Platform"/>
            <person name="Russ C."/>
            <person name="Nusbaum C."/>
            <person name="Tyler B."/>
            <person name="van West P."/>
            <person name="Dieguez-Uribeondo J."/>
            <person name="de Bruijn I."/>
            <person name="Tripathy S."/>
            <person name="Jiang R."/>
            <person name="Young S.K."/>
            <person name="Zeng Q."/>
            <person name="Gargeya S."/>
            <person name="Fitzgerald M."/>
            <person name="Haas B."/>
            <person name="Abouelleil A."/>
            <person name="Alvarado L."/>
            <person name="Arachchi H.M."/>
            <person name="Berlin A."/>
            <person name="Chapman S.B."/>
            <person name="Goldberg J."/>
            <person name="Griggs A."/>
            <person name="Gujja S."/>
            <person name="Hansen M."/>
            <person name="Howarth C."/>
            <person name="Imamovic A."/>
            <person name="Larimer J."/>
            <person name="McCowen C."/>
            <person name="Montmayeur A."/>
            <person name="Murphy C."/>
            <person name="Neiman D."/>
            <person name="Pearson M."/>
            <person name="Priest M."/>
            <person name="Roberts A."/>
            <person name="Saif S."/>
            <person name="Shea T."/>
            <person name="Sisk P."/>
            <person name="Sykes S."/>
            <person name="Wortman J."/>
            <person name="Nusbaum C."/>
            <person name="Birren B."/>
        </authorList>
    </citation>
    <scope>NUCLEOTIDE SEQUENCE [LARGE SCALE GENOMIC DNA]</scope>
    <source>
        <strain evidence="6 7">VS20</strain>
    </source>
</reference>
<accession>T0S095</accession>
<evidence type="ECO:0000313" key="6">
    <source>
        <dbReference type="EMBL" id="EQC38338.1"/>
    </source>
</evidence>
<dbReference type="OMA" id="GSICWFE"/>
<evidence type="ECO:0000313" key="7">
    <source>
        <dbReference type="Proteomes" id="UP000030762"/>
    </source>
</evidence>
<evidence type="ECO:0000256" key="1">
    <source>
        <dbReference type="ARBA" id="ARBA00006534"/>
    </source>
</evidence>
<dbReference type="GeneID" id="19944782"/>
<evidence type="ECO:0000256" key="4">
    <source>
        <dbReference type="ARBA" id="ARBA00022825"/>
    </source>
</evidence>
<sequence>MDATPPPPTKPKGGRPRDGVWADFDESTGKPRSCICTWCRIEMKSEPKRMIHHLASKCKEIDLAGRNKYLLRWNEMMSAGHDDDSGVPRKVQKISNKKRKILISGGGFNSTYLKYVVALTGKARPRICFLPTAAGDSQDKIVQFYEDCAALNVEPHVQLSFLSSAKQARDWDEVLLSMDAIVCSSGNTVNQQAIWKAHGLDEILKHAWDKGIILCGSGAGALCWFEEGTTDSRPKRLSTVKCLGFLPGSHCPHYDSEPHRRPLYQKLISTGELKPGYACDDDAGIYFEDAEPIRAVTARADAKVYYVSMVEGHVQEQLLPTHSIDSNICTV</sequence>
<dbReference type="GO" id="GO:0008236">
    <property type="term" value="F:serine-type peptidase activity"/>
    <property type="evidence" value="ECO:0007669"/>
    <property type="project" value="UniProtKB-KW"/>
</dbReference>
<proteinExistence type="inferred from homology"/>
<dbReference type="eggNOG" id="ENOG502SFS0">
    <property type="taxonomic scope" value="Eukaryota"/>
</dbReference>
<keyword evidence="3" id="KW-0378">Hydrolase</keyword>
<keyword evidence="2" id="KW-0645">Protease</keyword>
<comment type="similarity">
    <text evidence="1">Belongs to the peptidase S51 family.</text>
</comment>
<keyword evidence="7" id="KW-1185">Reference proteome</keyword>
<dbReference type="InterPro" id="IPR029062">
    <property type="entry name" value="Class_I_gatase-like"/>
</dbReference>
<dbReference type="PANTHER" id="PTHR20842">
    <property type="entry name" value="PROTEASE S51 ALPHA-ASPARTYL DIPEPTIDASE"/>
    <property type="match status" value="1"/>
</dbReference>
<dbReference type="SUPFAM" id="SSF52317">
    <property type="entry name" value="Class I glutamine amidotransferase-like"/>
    <property type="match status" value="1"/>
</dbReference>
<dbReference type="PANTHER" id="PTHR20842:SF0">
    <property type="entry name" value="ALPHA-ASPARTYL DIPEPTIDASE"/>
    <property type="match status" value="1"/>
</dbReference>
<evidence type="ECO:0008006" key="8">
    <source>
        <dbReference type="Google" id="ProtNLM"/>
    </source>
</evidence>
<dbReference type="VEuPathDB" id="FungiDB:SDRG_04055"/>
<dbReference type="InterPro" id="IPR005320">
    <property type="entry name" value="Peptidase_S51"/>
</dbReference>
<dbReference type="Proteomes" id="UP000030762">
    <property type="component" value="Unassembled WGS sequence"/>
</dbReference>
<evidence type="ECO:0000256" key="2">
    <source>
        <dbReference type="ARBA" id="ARBA00022670"/>
    </source>
</evidence>
<feature type="compositionally biased region" description="Pro residues" evidence="5">
    <location>
        <begin position="1"/>
        <end position="10"/>
    </location>
</feature>
<dbReference type="InParanoid" id="T0S095"/>
<feature type="region of interest" description="Disordered" evidence="5">
    <location>
        <begin position="1"/>
        <end position="29"/>
    </location>
</feature>
<name>T0S095_SAPDV</name>
<dbReference type="AlphaFoldDB" id="T0S095"/>
<dbReference type="Gene3D" id="3.40.50.880">
    <property type="match status" value="1"/>
</dbReference>
<organism evidence="6 7">
    <name type="scientific">Saprolegnia diclina (strain VS20)</name>
    <dbReference type="NCBI Taxonomy" id="1156394"/>
    <lineage>
        <taxon>Eukaryota</taxon>
        <taxon>Sar</taxon>
        <taxon>Stramenopiles</taxon>
        <taxon>Oomycota</taxon>
        <taxon>Saprolegniomycetes</taxon>
        <taxon>Saprolegniales</taxon>
        <taxon>Saprolegniaceae</taxon>
        <taxon>Saprolegnia</taxon>
    </lineage>
</organism>
<dbReference type="RefSeq" id="XP_008607930.1">
    <property type="nucleotide sequence ID" value="XM_008609708.1"/>
</dbReference>